<comment type="subcellular location">
    <subcellularLocation>
        <location evidence="1">Periplasm</location>
    </subcellularLocation>
</comment>
<dbReference type="GO" id="GO:0042597">
    <property type="term" value="C:periplasmic space"/>
    <property type="evidence" value="ECO:0007669"/>
    <property type="project" value="UniProtKB-SubCell"/>
</dbReference>
<feature type="domain" description="Imelysin-like" evidence="5">
    <location>
        <begin position="155"/>
        <end position="434"/>
    </location>
</feature>
<dbReference type="KEGG" id="brv:CFK39_03660"/>
<dbReference type="CDD" id="cd14656">
    <property type="entry name" value="Imelysin-like_EfeO"/>
    <property type="match status" value="1"/>
</dbReference>
<dbReference type="OrthoDB" id="7348379at2"/>
<dbReference type="InterPro" id="IPR038352">
    <property type="entry name" value="Imelysin_sf"/>
</dbReference>
<evidence type="ECO:0000259" key="6">
    <source>
        <dbReference type="Pfam" id="PF13473"/>
    </source>
</evidence>
<reference evidence="8" key="1">
    <citation type="submission" date="2017-07" db="EMBL/GenBank/DDBJ databases">
        <title>Brachybacterium sp. VR2415.</title>
        <authorList>
            <person name="Tak E.J."/>
            <person name="Bae J.-W."/>
        </authorList>
    </citation>
    <scope>NUCLEOTIDE SEQUENCE [LARGE SCALE GENOMIC DNA]</scope>
    <source>
        <strain evidence="8">VR2415</strain>
    </source>
</reference>
<evidence type="ECO:0000256" key="2">
    <source>
        <dbReference type="ARBA" id="ARBA00005989"/>
    </source>
</evidence>
<evidence type="ECO:0000256" key="3">
    <source>
        <dbReference type="ARBA" id="ARBA00022729"/>
    </source>
</evidence>
<dbReference type="AlphaFoldDB" id="A0A220UB03"/>
<dbReference type="InterPro" id="IPR034981">
    <property type="entry name" value="Imelysin-like_EfeO/Algp7"/>
</dbReference>
<dbReference type="InterPro" id="IPR053377">
    <property type="entry name" value="Iron_uptake_EfeM/EfeO"/>
</dbReference>
<comment type="similarity">
    <text evidence="2">Belongs to the EfeM/EfeO family.</text>
</comment>
<keyword evidence="3 4" id="KW-0732">Signal</keyword>
<feature type="signal peptide" evidence="4">
    <location>
        <begin position="1"/>
        <end position="24"/>
    </location>
</feature>
<dbReference type="PANTHER" id="PTHR39192">
    <property type="entry name" value="IRON UPTAKE SYSTEM COMPONENT EFEO"/>
    <property type="match status" value="1"/>
</dbReference>
<sequence>MTRTSSLRTVTRPLAIAAVLTLAAAGCTDNPSSGANGAGTQAGAGPISVTITDDTCEVATTEIPSGVVTFSISNEGTVPNEFEVLASDKLRIVTEKENIGPGSTVELTTGLEKDDYFTACKPNMVGALVGTTPFTVTQGEVLAVDEDTQQLREDAVTNYTAYIEDQAGQLITATEDFREAYLAGDTERAQDLYVLARRHFERIEPTAEAFGIEEPGDLDAALDLRIQDLSAGADTPVTDPELLAGWTGWHRIEADLFSDDDAFRFPDDASRQRVADRLVEDTQTLYDLVTGASDTASGPFAVTLEDVTLGASELMEEVATGKIVGEEETFSHTDLDDFQANLDGANVAYGNVQKIVEKEDPELAGEIADGFAAVQEELSAHQAGEWEDGTPRYVDYSTIATVQEDAGQAPKDSDYTDAQRDLSVAVTALADQLAQVPAVVLS</sequence>
<keyword evidence="8" id="KW-1185">Reference proteome</keyword>
<dbReference type="NCBIfam" id="NF041757">
    <property type="entry name" value="EfeO"/>
    <property type="match status" value="1"/>
</dbReference>
<gene>
    <name evidence="7" type="ORF">CFK39_03660</name>
</gene>
<dbReference type="Pfam" id="PF13473">
    <property type="entry name" value="Cupredoxin_1"/>
    <property type="match status" value="1"/>
</dbReference>
<name>A0A220UB03_9MICO</name>
<dbReference type="EMBL" id="CP022316">
    <property type="protein sequence ID" value="ASK65071.1"/>
    <property type="molecule type" value="Genomic_DNA"/>
</dbReference>
<dbReference type="Pfam" id="PF09375">
    <property type="entry name" value="Peptidase_M75"/>
    <property type="match status" value="1"/>
</dbReference>
<dbReference type="Proteomes" id="UP000198398">
    <property type="component" value="Chromosome"/>
</dbReference>
<dbReference type="Gene3D" id="2.60.40.420">
    <property type="entry name" value="Cupredoxins - blue copper proteins"/>
    <property type="match status" value="1"/>
</dbReference>
<evidence type="ECO:0000313" key="7">
    <source>
        <dbReference type="EMBL" id="ASK65071.1"/>
    </source>
</evidence>
<evidence type="ECO:0000256" key="1">
    <source>
        <dbReference type="ARBA" id="ARBA00004418"/>
    </source>
</evidence>
<dbReference type="Gene3D" id="1.20.1420.20">
    <property type="entry name" value="M75 peptidase, HXXE motif"/>
    <property type="match status" value="1"/>
</dbReference>
<protein>
    <submittedName>
        <fullName evidence="7">PbrT family lead (Pb2+) uptake porter</fullName>
    </submittedName>
</protein>
<organism evidence="7 8">
    <name type="scientific">Brachybacterium avium</name>
    <dbReference type="NCBI Taxonomy" id="2017485"/>
    <lineage>
        <taxon>Bacteria</taxon>
        <taxon>Bacillati</taxon>
        <taxon>Actinomycetota</taxon>
        <taxon>Actinomycetes</taxon>
        <taxon>Micrococcales</taxon>
        <taxon>Dermabacteraceae</taxon>
        <taxon>Brachybacterium</taxon>
    </lineage>
</organism>
<feature type="chain" id="PRO_5039016442" evidence="4">
    <location>
        <begin position="25"/>
        <end position="442"/>
    </location>
</feature>
<dbReference type="PANTHER" id="PTHR39192:SF1">
    <property type="entry name" value="IRON UPTAKE SYSTEM COMPONENT EFEO"/>
    <property type="match status" value="1"/>
</dbReference>
<dbReference type="InterPro" id="IPR008972">
    <property type="entry name" value="Cupredoxin"/>
</dbReference>
<evidence type="ECO:0000256" key="4">
    <source>
        <dbReference type="SAM" id="SignalP"/>
    </source>
</evidence>
<dbReference type="InterPro" id="IPR028096">
    <property type="entry name" value="EfeO_Cupredoxin"/>
</dbReference>
<dbReference type="PROSITE" id="PS51257">
    <property type="entry name" value="PROKAR_LIPOPROTEIN"/>
    <property type="match status" value="1"/>
</dbReference>
<dbReference type="InterPro" id="IPR050894">
    <property type="entry name" value="EfeM/EfeO_iron_uptake"/>
</dbReference>
<feature type="domain" description="EfeO-type cupredoxin-like" evidence="6">
    <location>
        <begin position="31"/>
        <end position="125"/>
    </location>
</feature>
<evidence type="ECO:0000259" key="5">
    <source>
        <dbReference type="Pfam" id="PF09375"/>
    </source>
</evidence>
<proteinExistence type="inferred from homology"/>
<accession>A0A220UB03</accession>
<evidence type="ECO:0000313" key="8">
    <source>
        <dbReference type="Proteomes" id="UP000198398"/>
    </source>
</evidence>
<dbReference type="InterPro" id="IPR018976">
    <property type="entry name" value="Imelysin-like"/>
</dbReference>
<dbReference type="RefSeq" id="WP_089064318.1">
    <property type="nucleotide sequence ID" value="NZ_CP022316.1"/>
</dbReference>